<organism evidence="2 3">
    <name type="scientific">Actinokineospora diospyrosa</name>
    <dbReference type="NCBI Taxonomy" id="103728"/>
    <lineage>
        <taxon>Bacteria</taxon>
        <taxon>Bacillati</taxon>
        <taxon>Actinomycetota</taxon>
        <taxon>Actinomycetes</taxon>
        <taxon>Pseudonocardiales</taxon>
        <taxon>Pseudonocardiaceae</taxon>
        <taxon>Actinokineospora</taxon>
    </lineage>
</organism>
<feature type="compositionally biased region" description="Polar residues" evidence="1">
    <location>
        <begin position="59"/>
        <end position="76"/>
    </location>
</feature>
<name>A0ABT1IEP7_9PSEU</name>
<evidence type="ECO:0000313" key="2">
    <source>
        <dbReference type="EMBL" id="MCP2271026.1"/>
    </source>
</evidence>
<comment type="caution">
    <text evidence="2">The sequence shown here is derived from an EMBL/GenBank/DDBJ whole genome shotgun (WGS) entry which is preliminary data.</text>
</comment>
<evidence type="ECO:0000256" key="1">
    <source>
        <dbReference type="SAM" id="MobiDB-lite"/>
    </source>
</evidence>
<reference evidence="2 3" key="1">
    <citation type="submission" date="2022-06" db="EMBL/GenBank/DDBJ databases">
        <title>Genomic Encyclopedia of Archaeal and Bacterial Type Strains, Phase II (KMG-II): from individual species to whole genera.</title>
        <authorList>
            <person name="Goeker M."/>
        </authorList>
    </citation>
    <scope>NUCLEOTIDE SEQUENCE [LARGE SCALE GENOMIC DNA]</scope>
    <source>
        <strain evidence="2 3">DSM 44255</strain>
    </source>
</reference>
<evidence type="ECO:0000313" key="3">
    <source>
        <dbReference type="Proteomes" id="UP001205185"/>
    </source>
</evidence>
<dbReference type="Proteomes" id="UP001205185">
    <property type="component" value="Unassembled WGS sequence"/>
</dbReference>
<proteinExistence type="predicted"/>
<accession>A0ABT1IEP7</accession>
<feature type="region of interest" description="Disordered" evidence="1">
    <location>
        <begin position="49"/>
        <end position="76"/>
    </location>
</feature>
<dbReference type="EMBL" id="JAMTCO010000008">
    <property type="protein sequence ID" value="MCP2271026.1"/>
    <property type="molecule type" value="Genomic_DNA"/>
</dbReference>
<keyword evidence="3" id="KW-1185">Reference proteome</keyword>
<gene>
    <name evidence="2" type="ORF">LV75_003538</name>
</gene>
<protein>
    <submittedName>
        <fullName evidence="2">Uncharacterized protein</fullName>
    </submittedName>
</protein>
<sequence>MRTDRTDPPITAFMLVKTTPSDGSAGFWPGASLVVESDRARADRPIAVRLKDQAGRGGSTSSMPIATTPRASRSGG</sequence>